<evidence type="ECO:0000256" key="3">
    <source>
        <dbReference type="ARBA" id="ARBA00022574"/>
    </source>
</evidence>
<name>A0A8K0JMY1_9TREE</name>
<sequence>MISNHNKRRTQTSASSSRVVEDDISTRLFKLQDDREKEDEELDLEASLFGKKRKRAGRGSRGSGISKSKAKAEQEEMGGEDMGMPGVFWEDKGDDVGMSSGGNADEMFYEDAPLAEDREDEDEQEEEEIDFEQDLEADSGAETSDRDDDQDEEISDSDADVDAEPTNTSSWLSTPFSKPKSKKPLWEDPSDNQISLDMSKDNRLRKLVRSQPGSSTVDGQGLESKLREQFEKMHPQPEWATEAKSRAAKEKNIKNKNKTQKLDPLQALFSSTASFLDTSSTSLSNRGLLPKGALEVRRLRDANYQNRTVWEGGNGKKKVVGEKGKKEEEGKKAKYMDTGMMDVKFHPKVEVLAAVGADRRLRLFNIDGHTNSSLLSLHIPSLPIKNMQFHPSGTSLLLTGSRPFYYTYDLRSQRCIRSPKNLLSNASASDPGSTYSMEKTVFSPDGSVLAVAGKRGIVTLLAWGPGGSGQVLTTLRSGRTGGVQDMMWRKGGKELWVLGEGSEVDVWDLGERRCVARWKDQGGFGGRLLKGSRNGDYCAVASTTGVVNVYDANEITSSVNTSIDASEGLFAGASPRPIRELMNLTTEITNIAFNHDAQMMAVSSSKKKDAFRMFHLPSATAFTNWPTSSTPLGVVTCSDFSAGSEYVAMGNTRGKILLYSVEHYKPLGA</sequence>
<accession>A0A8K0JMY1</accession>
<keyword evidence="3" id="KW-0853">WD repeat</keyword>
<evidence type="ECO:0000256" key="5">
    <source>
        <dbReference type="ARBA" id="ARBA00023242"/>
    </source>
</evidence>
<evidence type="ECO:0000256" key="1">
    <source>
        <dbReference type="ARBA" id="ARBA00004604"/>
    </source>
</evidence>
<feature type="compositionally biased region" description="Basic residues" evidence="7">
    <location>
        <begin position="1"/>
        <end position="10"/>
    </location>
</feature>
<feature type="compositionally biased region" description="Basic and acidic residues" evidence="7">
    <location>
        <begin position="224"/>
        <end position="253"/>
    </location>
</feature>
<keyword evidence="5" id="KW-0539">Nucleus</keyword>
<dbReference type="GO" id="GO:0006364">
    <property type="term" value="P:rRNA processing"/>
    <property type="evidence" value="ECO:0007669"/>
    <property type="project" value="UniProtKB-KW"/>
</dbReference>
<proteinExistence type="inferred from homology"/>
<organism evidence="8 9">
    <name type="scientific">Filobasidium floriforme</name>
    <dbReference type="NCBI Taxonomy" id="5210"/>
    <lineage>
        <taxon>Eukaryota</taxon>
        <taxon>Fungi</taxon>
        <taxon>Dikarya</taxon>
        <taxon>Basidiomycota</taxon>
        <taxon>Agaricomycotina</taxon>
        <taxon>Tremellomycetes</taxon>
        <taxon>Filobasidiales</taxon>
        <taxon>Filobasidiaceae</taxon>
        <taxon>Filobasidium</taxon>
    </lineage>
</organism>
<dbReference type="SUPFAM" id="SSF50978">
    <property type="entry name" value="WD40 repeat-like"/>
    <property type="match status" value="1"/>
</dbReference>
<evidence type="ECO:0000256" key="4">
    <source>
        <dbReference type="ARBA" id="ARBA00022737"/>
    </source>
</evidence>
<evidence type="ECO:0008006" key="10">
    <source>
        <dbReference type="Google" id="ProtNLM"/>
    </source>
</evidence>
<dbReference type="AlphaFoldDB" id="A0A8K0JMY1"/>
<protein>
    <recommendedName>
        <fullName evidence="10">U3 small nucleolar RNA-associated protein 18</fullName>
    </recommendedName>
</protein>
<dbReference type="GO" id="GO:0032040">
    <property type="term" value="C:small-subunit processome"/>
    <property type="evidence" value="ECO:0007669"/>
    <property type="project" value="TreeGrafter"/>
</dbReference>
<feature type="region of interest" description="Disordered" evidence="7">
    <location>
        <begin position="1"/>
        <end position="259"/>
    </location>
</feature>
<dbReference type="Gene3D" id="2.130.10.10">
    <property type="entry name" value="YVTN repeat-like/Quinoprotein amine dehydrogenase"/>
    <property type="match status" value="1"/>
</dbReference>
<dbReference type="PANTHER" id="PTHR18359:SF0">
    <property type="entry name" value="U3 SMALL NUCLEOLAR RNA-ASSOCIATED PROTEIN 18 HOMOLOG"/>
    <property type="match status" value="1"/>
</dbReference>
<evidence type="ECO:0000256" key="6">
    <source>
        <dbReference type="ARBA" id="ARBA00025767"/>
    </source>
</evidence>
<comment type="similarity">
    <text evidence="6">Belongs to the WD repeat UTP18 family.</text>
</comment>
<dbReference type="InterPro" id="IPR036322">
    <property type="entry name" value="WD40_repeat_dom_sf"/>
</dbReference>
<evidence type="ECO:0000256" key="7">
    <source>
        <dbReference type="SAM" id="MobiDB-lite"/>
    </source>
</evidence>
<keyword evidence="4" id="KW-0677">Repeat</keyword>
<dbReference type="InterPro" id="IPR015943">
    <property type="entry name" value="WD40/YVTN_repeat-like_dom_sf"/>
</dbReference>
<gene>
    <name evidence="8" type="ORF">FFLO_03061</name>
</gene>
<reference evidence="8" key="1">
    <citation type="submission" date="2020-04" db="EMBL/GenBank/DDBJ databases">
        <title>Analysis of mating type loci in Filobasidium floriforme.</title>
        <authorList>
            <person name="Nowrousian M."/>
        </authorList>
    </citation>
    <scope>NUCLEOTIDE SEQUENCE</scope>
    <source>
        <strain evidence="8">CBS 6242</strain>
    </source>
</reference>
<evidence type="ECO:0000256" key="2">
    <source>
        <dbReference type="ARBA" id="ARBA00022552"/>
    </source>
</evidence>
<evidence type="ECO:0000313" key="8">
    <source>
        <dbReference type="EMBL" id="KAG7553554.1"/>
    </source>
</evidence>
<feature type="compositionally biased region" description="Polar residues" evidence="7">
    <location>
        <begin position="165"/>
        <end position="176"/>
    </location>
</feature>
<dbReference type="SMART" id="SM00320">
    <property type="entry name" value="WD40"/>
    <property type="match status" value="6"/>
</dbReference>
<dbReference type="Proteomes" id="UP000812966">
    <property type="component" value="Unassembled WGS sequence"/>
</dbReference>
<dbReference type="GO" id="GO:0034388">
    <property type="term" value="C:Pwp2p-containing subcomplex of 90S preribosome"/>
    <property type="evidence" value="ECO:0007669"/>
    <property type="project" value="TreeGrafter"/>
</dbReference>
<dbReference type="InterPro" id="IPR045161">
    <property type="entry name" value="Utp18"/>
</dbReference>
<feature type="compositionally biased region" description="Basic and acidic residues" evidence="7">
    <location>
        <begin position="19"/>
        <end position="35"/>
    </location>
</feature>
<keyword evidence="2" id="KW-0698">rRNA processing</keyword>
<dbReference type="PANTHER" id="PTHR18359">
    <property type="entry name" value="WD-REPEAT PROTEIN-RELATED"/>
    <property type="match status" value="1"/>
</dbReference>
<dbReference type="InterPro" id="IPR001680">
    <property type="entry name" value="WD40_rpt"/>
</dbReference>
<keyword evidence="9" id="KW-1185">Reference proteome</keyword>
<dbReference type="EMBL" id="JABELV010000053">
    <property type="protein sequence ID" value="KAG7553554.1"/>
    <property type="molecule type" value="Genomic_DNA"/>
</dbReference>
<feature type="compositionally biased region" description="Acidic residues" evidence="7">
    <location>
        <begin position="107"/>
        <end position="163"/>
    </location>
</feature>
<comment type="subcellular location">
    <subcellularLocation>
        <location evidence="1">Nucleus</location>
        <location evidence="1">Nucleolus</location>
    </subcellularLocation>
</comment>
<comment type="caution">
    <text evidence="8">The sequence shown here is derived from an EMBL/GenBank/DDBJ whole genome shotgun (WGS) entry which is preliminary data.</text>
</comment>
<evidence type="ECO:0000313" key="9">
    <source>
        <dbReference type="Proteomes" id="UP000812966"/>
    </source>
</evidence>